<reference evidence="1" key="1">
    <citation type="journal article" date="2015" name="Nature">
        <title>Complex archaea that bridge the gap between prokaryotes and eukaryotes.</title>
        <authorList>
            <person name="Spang A."/>
            <person name="Saw J.H."/>
            <person name="Jorgensen S.L."/>
            <person name="Zaremba-Niedzwiedzka K."/>
            <person name="Martijn J."/>
            <person name="Lind A.E."/>
            <person name="van Eijk R."/>
            <person name="Schleper C."/>
            <person name="Guy L."/>
            <person name="Ettema T.J."/>
        </authorList>
    </citation>
    <scope>NUCLEOTIDE SEQUENCE</scope>
</reference>
<evidence type="ECO:0000313" key="1">
    <source>
        <dbReference type="EMBL" id="KKL98717.1"/>
    </source>
</evidence>
<proteinExistence type="predicted"/>
<accession>A0A0F9JI85</accession>
<feature type="non-terminal residue" evidence="1">
    <location>
        <position position="28"/>
    </location>
</feature>
<name>A0A0F9JI85_9ZZZZ</name>
<sequence>MNRPQFFEFAKSFYERAFQIMQNKNDDY</sequence>
<protein>
    <submittedName>
        <fullName evidence="1">Uncharacterized protein</fullName>
    </submittedName>
</protein>
<comment type="caution">
    <text evidence="1">The sequence shown here is derived from an EMBL/GenBank/DDBJ whole genome shotgun (WGS) entry which is preliminary data.</text>
</comment>
<dbReference type="AlphaFoldDB" id="A0A0F9JI85"/>
<gene>
    <name evidence="1" type="ORF">LCGC14_1821660</name>
</gene>
<dbReference type="EMBL" id="LAZR01017847">
    <property type="protein sequence ID" value="KKL98717.1"/>
    <property type="molecule type" value="Genomic_DNA"/>
</dbReference>
<organism evidence="1">
    <name type="scientific">marine sediment metagenome</name>
    <dbReference type="NCBI Taxonomy" id="412755"/>
    <lineage>
        <taxon>unclassified sequences</taxon>
        <taxon>metagenomes</taxon>
        <taxon>ecological metagenomes</taxon>
    </lineage>
</organism>